<evidence type="ECO:0000256" key="1">
    <source>
        <dbReference type="SAM" id="Phobius"/>
    </source>
</evidence>
<dbReference type="AlphaFoldDB" id="A0A1G9CTP8"/>
<dbReference type="EMBL" id="FNGA01000001">
    <property type="protein sequence ID" value="SDK54764.1"/>
    <property type="molecule type" value="Genomic_DNA"/>
</dbReference>
<reference evidence="3" key="1">
    <citation type="submission" date="2016-10" db="EMBL/GenBank/DDBJ databases">
        <authorList>
            <person name="Varghese N."/>
            <person name="Submissions S."/>
        </authorList>
    </citation>
    <scope>NUCLEOTIDE SEQUENCE [LARGE SCALE GENOMIC DNA]</scope>
    <source>
        <strain evidence="3">DSM 16995</strain>
    </source>
</reference>
<name>A0A1G9CTP8_9BACT</name>
<accession>A0A1G9CTP8</accession>
<evidence type="ECO:0008006" key="4">
    <source>
        <dbReference type="Google" id="ProtNLM"/>
    </source>
</evidence>
<organism evidence="2 3">
    <name type="scientific">Maridesulfovibrio ferrireducens</name>
    <dbReference type="NCBI Taxonomy" id="246191"/>
    <lineage>
        <taxon>Bacteria</taxon>
        <taxon>Pseudomonadati</taxon>
        <taxon>Thermodesulfobacteriota</taxon>
        <taxon>Desulfovibrionia</taxon>
        <taxon>Desulfovibrionales</taxon>
        <taxon>Desulfovibrionaceae</taxon>
        <taxon>Maridesulfovibrio</taxon>
    </lineage>
</organism>
<keyword evidence="1" id="KW-0472">Membrane</keyword>
<keyword evidence="1" id="KW-0812">Transmembrane</keyword>
<evidence type="ECO:0000313" key="3">
    <source>
        <dbReference type="Proteomes" id="UP000199053"/>
    </source>
</evidence>
<dbReference type="Proteomes" id="UP000199053">
    <property type="component" value="Unassembled WGS sequence"/>
</dbReference>
<dbReference type="STRING" id="246191.SAMN05660337_0783"/>
<keyword evidence="3" id="KW-1185">Reference proteome</keyword>
<feature type="transmembrane region" description="Helical" evidence="1">
    <location>
        <begin position="218"/>
        <end position="237"/>
    </location>
</feature>
<sequence>MAAIKHIYILSFTGQEHQWMLFDGAKLSESGEPGPKNKYPVVALLPDPLFFFFKPSGVTKSRHAKSATLMQMNYSFPEQDGGFKVLRPSGGAVLGYTSHDLLSRFMDRHREILSKATVLTSEFAVCWRAAAAEGLSVWSWKGQSGMRILASGDALTYFRGGDEEFRNRFDRLNLDGKPEVIELEKACKVLTEKKIRWARLNLYSDGSSKEDKSAIIDFKPFIIAAVLTGLIGILFIVGQYHRWQLSQGAAKEWRGKLQDVYVSALGPAPGSDPYGKILFKLDQLKSGGGNKGVDVLGLLALMSESSPVGIEIESINLGADSGNIRGKVSTYEELDGMMEKFTASGQFNFVLEQATNVEGGINFSLRAEYNR</sequence>
<keyword evidence="1" id="KW-1133">Transmembrane helix</keyword>
<evidence type="ECO:0000313" key="2">
    <source>
        <dbReference type="EMBL" id="SDK54764.1"/>
    </source>
</evidence>
<dbReference type="RefSeq" id="WP_092158396.1">
    <property type="nucleotide sequence ID" value="NZ_FNGA01000001.1"/>
</dbReference>
<gene>
    <name evidence="2" type="ORF">SAMN05660337_0783</name>
</gene>
<dbReference type="OrthoDB" id="5460082at2"/>
<protein>
    <recommendedName>
        <fullName evidence="4">General secretion pathway protein L</fullName>
    </recommendedName>
</protein>
<proteinExistence type="predicted"/>